<reference evidence="1 2" key="1">
    <citation type="submission" date="2019-05" db="EMBL/GenBank/DDBJ databases">
        <title>Another draft genome of Portunus trituberculatus and its Hox gene families provides insights of decapod evolution.</title>
        <authorList>
            <person name="Jeong J.-H."/>
            <person name="Song I."/>
            <person name="Kim S."/>
            <person name="Choi T."/>
            <person name="Kim D."/>
            <person name="Ryu S."/>
            <person name="Kim W."/>
        </authorList>
    </citation>
    <scope>NUCLEOTIDE SEQUENCE [LARGE SCALE GENOMIC DNA]</scope>
    <source>
        <tissue evidence="1">Muscle</tissue>
    </source>
</reference>
<name>A0A5B7CUT1_PORTR</name>
<dbReference type="EMBL" id="VSRR010000197">
    <property type="protein sequence ID" value="MPC12086.1"/>
    <property type="molecule type" value="Genomic_DNA"/>
</dbReference>
<evidence type="ECO:0000313" key="2">
    <source>
        <dbReference type="Proteomes" id="UP000324222"/>
    </source>
</evidence>
<gene>
    <name evidence="1" type="ORF">E2C01_004765</name>
</gene>
<proteinExistence type="predicted"/>
<evidence type="ECO:0000313" key="1">
    <source>
        <dbReference type="EMBL" id="MPC12086.1"/>
    </source>
</evidence>
<dbReference type="AlphaFoldDB" id="A0A5B7CUT1"/>
<comment type="caution">
    <text evidence="1">The sequence shown here is derived from an EMBL/GenBank/DDBJ whole genome shotgun (WGS) entry which is preliminary data.</text>
</comment>
<sequence length="143" mass="15889">MRKASTADIHLCQEEILTKKELETAVFVTQTVLKTCSHKMFQEFTVYRGSKSSSIGQLESSGGEGSLRGSCPSFSSVALLSSAWTSTGGWWSWCRRLDMRRSIMAPIPLALSSNVRMKKSRISPIRDMKHQKQSASAFSVPKL</sequence>
<accession>A0A5B7CUT1</accession>
<organism evidence="1 2">
    <name type="scientific">Portunus trituberculatus</name>
    <name type="common">Swimming crab</name>
    <name type="synonym">Neptunus trituberculatus</name>
    <dbReference type="NCBI Taxonomy" id="210409"/>
    <lineage>
        <taxon>Eukaryota</taxon>
        <taxon>Metazoa</taxon>
        <taxon>Ecdysozoa</taxon>
        <taxon>Arthropoda</taxon>
        <taxon>Crustacea</taxon>
        <taxon>Multicrustacea</taxon>
        <taxon>Malacostraca</taxon>
        <taxon>Eumalacostraca</taxon>
        <taxon>Eucarida</taxon>
        <taxon>Decapoda</taxon>
        <taxon>Pleocyemata</taxon>
        <taxon>Brachyura</taxon>
        <taxon>Eubrachyura</taxon>
        <taxon>Portunoidea</taxon>
        <taxon>Portunidae</taxon>
        <taxon>Portuninae</taxon>
        <taxon>Portunus</taxon>
    </lineage>
</organism>
<protein>
    <submittedName>
        <fullName evidence="1">Uncharacterized protein</fullName>
    </submittedName>
</protein>
<keyword evidence="2" id="KW-1185">Reference proteome</keyword>
<dbReference type="Proteomes" id="UP000324222">
    <property type="component" value="Unassembled WGS sequence"/>
</dbReference>